<dbReference type="EMBL" id="CADCXV010000937">
    <property type="protein sequence ID" value="CAB0039077.1"/>
    <property type="molecule type" value="Genomic_DNA"/>
</dbReference>
<protein>
    <submittedName>
        <fullName evidence="1">Uncharacterized protein</fullName>
    </submittedName>
</protein>
<sequence>IAVSIKKNKNVFTSRPLWIWYCDYYYHYNYCYCVRCIIAIRAGFRVIKARAFDTETLSMEASPSLGASGTIRARAALLATTTSGASASSSLQPPGASSGDRHVVFLASGLQANSSIDAGISSNDNRTWPHHWSPHQCKQSSIF</sequence>
<feature type="non-terminal residue" evidence="1">
    <location>
        <position position="1"/>
    </location>
</feature>
<evidence type="ECO:0000313" key="2">
    <source>
        <dbReference type="Proteomes" id="UP000479190"/>
    </source>
</evidence>
<proteinExistence type="predicted"/>
<name>A0A6H5INT1_9HYME</name>
<dbReference type="AlphaFoldDB" id="A0A6H5INT1"/>
<evidence type="ECO:0000313" key="1">
    <source>
        <dbReference type="EMBL" id="CAB0039077.1"/>
    </source>
</evidence>
<keyword evidence="2" id="KW-1185">Reference proteome</keyword>
<dbReference type="Proteomes" id="UP000479190">
    <property type="component" value="Unassembled WGS sequence"/>
</dbReference>
<gene>
    <name evidence="1" type="ORF">TBRA_LOCUS10836</name>
</gene>
<organism evidence="1 2">
    <name type="scientific">Trichogramma brassicae</name>
    <dbReference type="NCBI Taxonomy" id="86971"/>
    <lineage>
        <taxon>Eukaryota</taxon>
        <taxon>Metazoa</taxon>
        <taxon>Ecdysozoa</taxon>
        <taxon>Arthropoda</taxon>
        <taxon>Hexapoda</taxon>
        <taxon>Insecta</taxon>
        <taxon>Pterygota</taxon>
        <taxon>Neoptera</taxon>
        <taxon>Endopterygota</taxon>
        <taxon>Hymenoptera</taxon>
        <taxon>Apocrita</taxon>
        <taxon>Proctotrupomorpha</taxon>
        <taxon>Chalcidoidea</taxon>
        <taxon>Trichogrammatidae</taxon>
        <taxon>Trichogramma</taxon>
    </lineage>
</organism>
<accession>A0A6H5INT1</accession>
<reference evidence="1 2" key="1">
    <citation type="submission" date="2020-02" db="EMBL/GenBank/DDBJ databases">
        <authorList>
            <person name="Ferguson B K."/>
        </authorList>
    </citation>
    <scope>NUCLEOTIDE SEQUENCE [LARGE SCALE GENOMIC DNA]</scope>
</reference>